<protein>
    <recommendedName>
        <fullName evidence="3">RAVE complex protein Rav1 C-terminal domain-containing protein</fullName>
    </recommendedName>
</protein>
<dbReference type="SMART" id="SM00320">
    <property type="entry name" value="WD40"/>
    <property type="match status" value="11"/>
</dbReference>
<dbReference type="SUPFAM" id="SSF50998">
    <property type="entry name" value="Quinoprotein alcohol dehydrogenase-like"/>
    <property type="match status" value="1"/>
</dbReference>
<dbReference type="InterPro" id="IPR015943">
    <property type="entry name" value="WD40/YVTN_repeat-like_dom_sf"/>
</dbReference>
<dbReference type="PANTHER" id="PTHR13950:SF9">
    <property type="entry name" value="RABCONNECTIN-3A"/>
    <property type="match status" value="1"/>
</dbReference>
<dbReference type="InterPro" id="IPR022033">
    <property type="entry name" value="Rav1p_C"/>
</dbReference>
<feature type="domain" description="RAVE complex protein Rav1 C-terminal" evidence="3">
    <location>
        <begin position="999"/>
        <end position="1427"/>
    </location>
</feature>
<accession>A0A834GP29</accession>
<dbReference type="EMBL" id="WJXA01000007">
    <property type="protein sequence ID" value="KAF7139244.1"/>
    <property type="molecule type" value="Genomic_DNA"/>
</dbReference>
<dbReference type="Gene3D" id="2.130.10.10">
    <property type="entry name" value="YVTN repeat-like/Quinoprotein amine dehydrogenase"/>
    <property type="match status" value="2"/>
</dbReference>
<evidence type="ECO:0000313" key="4">
    <source>
        <dbReference type="EMBL" id="KAF7139244.1"/>
    </source>
</evidence>
<dbReference type="Pfam" id="PF12234">
    <property type="entry name" value="Rav1p_C"/>
    <property type="match status" value="1"/>
</dbReference>
<comment type="caution">
    <text evidence="4">The sequence shown here is derived from an EMBL/GenBank/DDBJ whole genome shotgun (WGS) entry which is preliminary data.</text>
</comment>
<dbReference type="InterPro" id="IPR011047">
    <property type="entry name" value="Quinoprotein_ADH-like_sf"/>
</dbReference>
<dbReference type="PROSITE" id="PS50294">
    <property type="entry name" value="WD_REPEATS_REGION"/>
    <property type="match status" value="1"/>
</dbReference>
<gene>
    <name evidence="4" type="ORF">RHSIM_Rhsim07G0003000</name>
</gene>
<dbReference type="GO" id="GO:0043291">
    <property type="term" value="C:RAVE complex"/>
    <property type="evidence" value="ECO:0007669"/>
    <property type="project" value="TreeGrafter"/>
</dbReference>
<dbReference type="SUPFAM" id="SSF50978">
    <property type="entry name" value="WD40 repeat-like"/>
    <property type="match status" value="1"/>
</dbReference>
<dbReference type="PROSITE" id="PS50082">
    <property type="entry name" value="WD_REPEATS_2"/>
    <property type="match status" value="1"/>
</dbReference>
<evidence type="ECO:0000259" key="3">
    <source>
        <dbReference type="Pfam" id="PF12234"/>
    </source>
</evidence>
<feature type="repeat" description="WD" evidence="1">
    <location>
        <begin position="2441"/>
        <end position="2482"/>
    </location>
</feature>
<feature type="compositionally biased region" description="Polar residues" evidence="2">
    <location>
        <begin position="16"/>
        <end position="25"/>
    </location>
</feature>
<proteinExistence type="predicted"/>
<dbReference type="OrthoDB" id="342131at2759"/>
<evidence type="ECO:0000313" key="5">
    <source>
        <dbReference type="Proteomes" id="UP000626092"/>
    </source>
</evidence>
<dbReference type="InterPro" id="IPR052208">
    <property type="entry name" value="DmX-like/RAVE_component"/>
</dbReference>
<dbReference type="InterPro" id="IPR001680">
    <property type="entry name" value="WD40_rpt"/>
</dbReference>
<feature type="region of interest" description="Disordered" evidence="2">
    <location>
        <begin position="2034"/>
        <end position="2060"/>
    </location>
</feature>
<feature type="region of interest" description="Disordered" evidence="2">
    <location>
        <begin position="1"/>
        <end position="26"/>
    </location>
</feature>
<name>A0A834GP29_RHOSS</name>
<evidence type="ECO:0000256" key="2">
    <source>
        <dbReference type="SAM" id="MobiDB-lite"/>
    </source>
</evidence>
<dbReference type="PANTHER" id="PTHR13950">
    <property type="entry name" value="RABCONNECTIN-RELATED"/>
    <property type="match status" value="1"/>
</dbReference>
<dbReference type="GO" id="GO:0007035">
    <property type="term" value="P:vacuolar acidification"/>
    <property type="evidence" value="ECO:0007669"/>
    <property type="project" value="TreeGrafter"/>
</dbReference>
<sequence length="2536" mass="278285">MQDRRSSTTTASTATPIESENSSTGVDLADKLPLQLIQSETVPPAPIRSESAVDWLPDFSGYSWVAYGASSLLVISHFPSPLSQEETLIGPIFRQVFELSTDASALVSSVSWSPAMPSVGDLAVSLDNCIGLFSHNSGVSDGSFSWSQNAVLVQSTKVETIKWTGSGDGIISGGVEVILWRKNSRSWQIAWKFKTELPQTLVSTTFSIEGPSATASLNTRHAEESSSGASEASKCVFVCFGDGKSNYMKAELRHPMPVSMIQWRPLIGSQSTLDVRHPLRHVLLTCCLDGTVRLWSEINDGRVRRIGKDTGDQKSKRRSFHVAAVIEINQTMDGALGSDIFVRWAADIDGVLTAGIAASQYFTSGGRYQHEKAGKCEWLVAFGPHMLVTFWAIHCLDDISPMRYPRVTLWKSQELTGAKLGTSDILLNKVVILRNDLFGPPNLCSLLWLSPSNSLCWSQCYTHISTNAKGSLDKSGKENILSCNAGGIVNINGHTGKVIQVAVHANRLETELAVSLDTNGLLLFWSVSTISNSVTGLPTLNPTWKLSGKLVMQTKYSSLTWAPSVLDEDTLLLMGHDQGIDCVMVKMSRNEEEKMLCHNLCTIPFTDHCHRNRPTNIYSIPLPSSCKETFSINNFLLLAVWKGSFQALSWKIGIHSCDLDGSACGCNFDSGNAVTNGSWAFKSNFAGKRYCIDVDPCSSLLPDPHKKDEIISFAVVCPSISVLSEKQNCIPVDELCYNSWAYHMATGCANGSLKLWRSMSGKQMNSKMQWELVGVLAAHQGPITSISLTDCGRKIASFCPGPSNTSSTVHIWETVHLASTGKFLLEDTLSLDGEVIASNWLTLGSGQVILGVCLQNELRFYAERLSGAQPLMKPGKSLEGNNWLCIAFARTHPDIRNFLWGPRATAVVVYDSYFSLFSQWLLLADEKHQAKCNSGISRNNLIYGDSRPRKDMLDAIFVAYDICESKESTAEDNQEEGLSTLPMKMNITNDVLSSIFLASAQQKYSLDTKIDFCSVQGVAEKLRGSPVVYHPEALLMNIATGNWERAFVVLRQLVEYFSSSDASVTGYTKSMHAIPLVHLSNYLEGVQSAKASDKAFHWSEDASLQIPKSLNQFTNSWQSDTSGHTFTSSSAESVLSACFEAAQKLYDMTAISNTEKIQILAIVDLLCEVVNRQSASAYNSLDEPGRRFWVAVKYQRLYFCRRFSRSASLSELAVDSGLFVWALHSDCQENLFSSLLPSEPSWQEMRNIGVGFWYTNAAQLRLKDLILQMEKLARQQYLQSKDPKACALLYIALNRIQVLVGLCKISKDEKDKPLVGFLSRNFEEDKNKAAALKNAYVLMGRHQLELAVAFFLLGGDASSAVTVCAKNLGDEQLALVICRLVEGCGGALERHLILNFLLPSAIGKGDSWMASFLEWVLGNHAQSFLSILGVQKDSPINSSALLYNHTPFLDPSIGQYCLMLVTKNSFKNAVGEHDAAVLGRWAILMSTTALNRCGLPIEALECLSTSLSRIGVSDQGSMSDIEKTEVPNKMLMPFPYNSSHNWISGDVSFHMETHAKLDLSMQYISKLLREHPSWPESKCSEYGIQQYNMLLENYYKKLMGTLAYLERKFSLDPCHLINMIVIFLSNNGLSLIGYHILHAYASQYSSPDKRPLFKGFLLHPIKPMLLLKATEEMSCLFSRYVVSCFMTCSQPKPCSTDNNAAGENRFDFLAAWKFYLQGLISSLWRMRAILKLSSGFCGEDDIRKTCVILDLSEFCAYLASAWLQRSSKALILVVKPLLLSCSKGHAPNEIAMADLKMLLHQTKELLAEKTLSDNMGSAVGVTKATQDSQGEVIISTIPEEVRWLIIRAALWGHVSTFLTDHLNSLFENREEKYSFAPFYRLSSSLSSMSEADGINAPNQMRLVSVVLAKLLKTTCALISSSSMKQLASFLLQKMEDGSNEPTLNWLEGCSESSPRALNKHLSHGFDSQDVMNIGNDLSASELLWNFFSDPKVISERLEQQSFKWQQYTKPKPPKEWSDMFVSVYGEFIAEEKQGGGFEGSETGSHLRGPSPPDSNSFPSSVQPNVMLTEKLLPFQNPKEVYRRNGELLEALCINSIDQKQAALSSNKKGIIFFNWDDGLPLRDHSNYIWAEADWPHNGWAGSESTPVPTCVSPGIGLGSKKGAHLGLGGATVGVSSLARPGKDLAGGVAFGIPGYAGMGASGLGWGIQEDFEELTDLPATVENVNTRAFSSHPSRPFFLVGSSNTHIYLWEFGKDKATATYGVLPAANVPPPYALASISAVQFDQCGQRFATAALDGTVCTWQLEVGGRSNICPTESSICFNNHASDVTYVTASGSIIAVAGYSSNGVNVVIWDTLAPPSSSRASIICHEGGARSLSVFDNDIGSGSVSPFIVTGGKDGDVGLHDFRYIATGRAKRQRHFGSGEPDNNASLTTDGMLWYIPKAHLGSVTKICTIPNSSLFLTGSKDGDVKLWDAKTAKLVIHWSKLHERRTFLQPSSRGFGGVVRAGITDIQVISHGFLTCGGDGSVKLVQLKGFS</sequence>
<dbReference type="Proteomes" id="UP000626092">
    <property type="component" value="Unassembled WGS sequence"/>
</dbReference>
<organism evidence="4 5">
    <name type="scientific">Rhododendron simsii</name>
    <name type="common">Sims's rhododendron</name>
    <dbReference type="NCBI Taxonomy" id="118357"/>
    <lineage>
        <taxon>Eukaryota</taxon>
        <taxon>Viridiplantae</taxon>
        <taxon>Streptophyta</taxon>
        <taxon>Embryophyta</taxon>
        <taxon>Tracheophyta</taxon>
        <taxon>Spermatophyta</taxon>
        <taxon>Magnoliopsida</taxon>
        <taxon>eudicotyledons</taxon>
        <taxon>Gunneridae</taxon>
        <taxon>Pentapetalae</taxon>
        <taxon>asterids</taxon>
        <taxon>Ericales</taxon>
        <taxon>Ericaceae</taxon>
        <taxon>Ericoideae</taxon>
        <taxon>Rhodoreae</taxon>
        <taxon>Rhododendron</taxon>
    </lineage>
</organism>
<reference evidence="4" key="1">
    <citation type="submission" date="2019-11" db="EMBL/GenBank/DDBJ databases">
        <authorList>
            <person name="Liu Y."/>
            <person name="Hou J."/>
            <person name="Li T.-Q."/>
            <person name="Guan C.-H."/>
            <person name="Wu X."/>
            <person name="Wu H.-Z."/>
            <person name="Ling F."/>
            <person name="Zhang R."/>
            <person name="Shi X.-G."/>
            <person name="Ren J.-P."/>
            <person name="Chen E.-F."/>
            <person name="Sun J.-M."/>
        </authorList>
    </citation>
    <scope>NUCLEOTIDE SEQUENCE</scope>
    <source>
        <strain evidence="4">Adult_tree_wgs_1</strain>
        <tissue evidence="4">Leaves</tissue>
    </source>
</reference>
<evidence type="ECO:0000256" key="1">
    <source>
        <dbReference type="PROSITE-ProRule" id="PRU00221"/>
    </source>
</evidence>
<keyword evidence="5" id="KW-1185">Reference proteome</keyword>
<dbReference type="Pfam" id="PF00400">
    <property type="entry name" value="WD40"/>
    <property type="match status" value="2"/>
</dbReference>
<keyword evidence="1" id="KW-0853">WD repeat</keyword>
<dbReference type="InterPro" id="IPR036322">
    <property type="entry name" value="WD40_repeat_dom_sf"/>
</dbReference>
<dbReference type="FunFam" id="2.130.10.10:FF:001240">
    <property type="entry name" value="Transducin family protein / WD-40 repeat family protein"/>
    <property type="match status" value="1"/>
</dbReference>